<dbReference type="PANTHER" id="PTHR34610">
    <property type="entry name" value="SSL7007 PROTEIN"/>
    <property type="match status" value="1"/>
</dbReference>
<dbReference type="Pfam" id="PF13470">
    <property type="entry name" value="PIN_3"/>
    <property type="match status" value="1"/>
</dbReference>
<gene>
    <name evidence="2" type="ORF">LYB30171_00849</name>
</gene>
<evidence type="ECO:0000259" key="1">
    <source>
        <dbReference type="Pfam" id="PF13470"/>
    </source>
</evidence>
<sequence length="150" mass="16609">MVAGNRNAPRIVLDTNVWLDLLVFGDPRVTVLRTALEAGAVAAMVDGEGRDEWLRVLRYPVLQLGTPQVEAHVAAFDAIACPWPVREVARILPRCADPDDQKFLRLACDTGAGWLLSRDRAVLALAKRCRRDGLFDILLPEAWSPERPAT</sequence>
<evidence type="ECO:0000313" key="2">
    <source>
        <dbReference type="EMBL" id="CAG4970958.1"/>
    </source>
</evidence>
<name>A0ABM8UDX1_9GAMM</name>
<proteinExistence type="predicted"/>
<evidence type="ECO:0000313" key="3">
    <source>
        <dbReference type="Proteomes" id="UP000680116"/>
    </source>
</evidence>
<dbReference type="RefSeq" id="WP_251370653.1">
    <property type="nucleotide sequence ID" value="NZ_OU015430.1"/>
</dbReference>
<keyword evidence="3" id="KW-1185">Reference proteome</keyword>
<dbReference type="InterPro" id="IPR029060">
    <property type="entry name" value="PIN-like_dom_sf"/>
</dbReference>
<organism evidence="2 3">
    <name type="scientific">Novilysobacter luteus</name>
    <dbReference type="NCBI Taxonomy" id="2822368"/>
    <lineage>
        <taxon>Bacteria</taxon>
        <taxon>Pseudomonadati</taxon>
        <taxon>Pseudomonadota</taxon>
        <taxon>Gammaproteobacteria</taxon>
        <taxon>Lysobacterales</taxon>
        <taxon>Lysobacteraceae</taxon>
        <taxon>Novilysobacter</taxon>
    </lineage>
</organism>
<dbReference type="InterPro" id="IPR002850">
    <property type="entry name" value="PIN_toxin-like"/>
</dbReference>
<feature type="domain" description="PIN" evidence="1">
    <location>
        <begin position="10"/>
        <end position="121"/>
    </location>
</feature>
<protein>
    <recommendedName>
        <fullName evidence="1">PIN domain-containing protein</fullName>
    </recommendedName>
</protein>
<dbReference type="PANTHER" id="PTHR34610:SF3">
    <property type="entry name" value="SSL7007 PROTEIN"/>
    <property type="match status" value="1"/>
</dbReference>
<dbReference type="SUPFAM" id="SSF88723">
    <property type="entry name" value="PIN domain-like"/>
    <property type="match status" value="1"/>
</dbReference>
<dbReference type="InterPro" id="IPR002716">
    <property type="entry name" value="PIN_dom"/>
</dbReference>
<accession>A0ABM8UDX1</accession>
<dbReference type="EMBL" id="OU015430">
    <property type="protein sequence ID" value="CAG4970958.1"/>
    <property type="molecule type" value="Genomic_DNA"/>
</dbReference>
<reference evidence="2 3" key="1">
    <citation type="submission" date="2021-04" db="EMBL/GenBank/DDBJ databases">
        <authorList>
            <person name="Rodrigo-Torres L."/>
            <person name="Arahal R. D."/>
            <person name="Lucena T."/>
        </authorList>
    </citation>
    <scope>NUCLEOTIDE SEQUENCE [LARGE SCALE GENOMIC DNA]</scope>
    <source>
        <strain evidence="2 3">CECT 30171</strain>
    </source>
</reference>
<dbReference type="Proteomes" id="UP000680116">
    <property type="component" value="Chromosome"/>
</dbReference>